<dbReference type="InterPro" id="IPR050697">
    <property type="entry name" value="Adenylyl/Guanylyl_Cyclase_3/4"/>
</dbReference>
<feature type="region of interest" description="Disordered" evidence="1">
    <location>
        <begin position="1541"/>
        <end position="1580"/>
    </location>
</feature>
<sequence>MIISYKLNNVTAELRLRRRLRTLAWLAQWCFLQFLALPGIPLVVSQNSTYNSSSLYQDELCLVSQTYILHDACQAALNGTREHLIWALLTKITRNCAIDYSPHEDQSESADDAYGLFGHIGTEPDFTSFLRQFNHHTGLRVGGGSRYMSEYIHNWLEFKPQPGSPGPNDYWFISAEVFGESIEVGDVFLDLTRLLISDADYRFTDIPAVFRDAGSAAYAGSYSALPLWLTSYQLMYRRDVFEAHDIPVPRTWDEALAIANQYGKGALGPGQPDLGFCFEANPACGFAHAMFIIMVGTIVQLRGPSHGTWFDPTNMDPLYGNPMVLREALRLFMALKAHSVPDSNPCFAVYDMLASGRCLMLWGISYAFKRASHNSSAMSGRQGVAPTPGSLLVLDRSDPSKGLVRCTRALCPYADLIPDLSLPRAPSPTSPIPKSTTANTSSSGSSSSSSGGSGGSGGGGTATGGRGDVLMNRVVPFETGNFAINKWAPLHRQAAAFMMLHDFTGPKQHRQMMLKPITEVTPLRVDDLDAEIWVAAGYDRRDVAEFLQVYQSDLQKGNAYYELRIPGVFQIYNLIQHMLIEALGSNATLDELVDPLAAFLRSGTEQVFKEGVGREGLLQLYQRSLNYKAPETPSERNSQQLYRNYFDAVLLASLVLTVAVAVMAAAALWGFLYWRRVRNQRRVKTCEAPGVGPATTLLVTDIQESTSLWESLPAEVMDSAVKLHHRVMRELLLKHSGYESATEGDSFILAFHRPDRALGFALAAQEALLAADWPPDLLASPHAAPIVVRRDATAAAAVGASLATPPVLREALHLNLDNAAVPAMSLPASAAASPLTSPRAAPSPPPASMAASPAPLDGRSWTGAAGRAPLDGRLGPCYLELPILTGPRVLAPLGPPPTPSPPPPPPPPPRAPLPPPSLPGSRIFGRRRSTSIDGRLGVPFTRMPAMLEAVRSEGGGQAMNDYLQDLEVSRLSDGGRRIRRSFAAAAPRMAGLTSGRKITWSSRASLRQLYGALTEDGSGVPRRAATRSLHVRRSTVADTLAAVLAASSSAGGQGDIYSLAGGASGCATPGSGVAEGGGDVEEDDRGGAAVATRLVEAFARVFPKADANDTNGPSTGGFTIFRGLRVRMGLECGIPGEAEVQYNRTSGRITYPGPTLQLTKAIADSGRGGQITLSQRVASDVTSCMGGAAYCGGGLMASSSIMPYVVLAIGTHVLTAAETAVELYGVYSKGLVARAGHIAAPRTQAEKIPSVLSAPLGRVVVALAQVQDPDDCAGWGLEVSLGSHRNMLKEAGTLACRHGGYLVPTLPGSFQAVFCQPESAVRWILELQEDLGPLSKTAAAATMAAAGEKVGRSLSGLPAGTASQAVMLRSLLLTSLQSPSSASGSADTRDGMDRLQRATAAARLSVLRVKGGVAEGNALATLHARGNMKYSGGAVKRAACLAANAVWHEVIASMEVVYAVEGKDYPALAEKRQQQVRMKSRGKRRCQLVMQLCHSAAQLQRLSTGRPGPQQPGGLAAAEAVAAKLPIWSLPGDDVSSRLLVEHQQQQQQQQHQQQQQQQQQRRQQQQGQEQDYMQRRSQEQQQQAQAQVLMLQHQALETGASVISGGSLAAEIMTETDVDMLLPLVLSDDNPRPPSVPLLGAVARPPISRLSFRSPLLQPPLVPLPVPLQLPPPPPPPPPQQQQQQQQQEQQQHGITGGTGGSDNAAAGAAIRHLHWAKNPRKVKYKGGTIWACSVRFARDSVTPALMSPPSPPLPRSPSLPPPS</sequence>
<name>A0A8J4AW06_9CHLO</name>
<feature type="region of interest" description="Disordered" evidence="1">
    <location>
        <begin position="1664"/>
        <end position="1706"/>
    </location>
</feature>
<feature type="domain" description="Guanylate cyclase" evidence="3">
    <location>
        <begin position="696"/>
        <end position="754"/>
    </location>
</feature>
<feature type="region of interest" description="Disordered" evidence="1">
    <location>
        <begin position="833"/>
        <end position="864"/>
    </location>
</feature>
<dbReference type="Proteomes" id="UP000747399">
    <property type="component" value="Unassembled WGS sequence"/>
</dbReference>
<dbReference type="PANTHER" id="PTHR43081">
    <property type="entry name" value="ADENYLATE CYCLASE, TERMINAL-DIFFERENTIATION SPECIFIC-RELATED"/>
    <property type="match status" value="1"/>
</dbReference>
<accession>A0A8J4AW06</accession>
<evidence type="ECO:0000259" key="3">
    <source>
        <dbReference type="PROSITE" id="PS50125"/>
    </source>
</evidence>
<dbReference type="Gene3D" id="3.30.70.1230">
    <property type="entry name" value="Nucleotide cyclase"/>
    <property type="match status" value="3"/>
</dbReference>
<feature type="region of interest" description="Disordered" evidence="1">
    <location>
        <begin position="422"/>
        <end position="467"/>
    </location>
</feature>
<feature type="compositionally biased region" description="Low complexity" evidence="1">
    <location>
        <begin position="432"/>
        <end position="450"/>
    </location>
</feature>
<feature type="region of interest" description="Disordered" evidence="1">
    <location>
        <begin position="1744"/>
        <end position="1765"/>
    </location>
</feature>
<feature type="compositionally biased region" description="Pro residues" evidence="1">
    <location>
        <begin position="1748"/>
        <end position="1765"/>
    </location>
</feature>
<feature type="transmembrane region" description="Helical" evidence="2">
    <location>
        <begin position="648"/>
        <end position="674"/>
    </location>
</feature>
<dbReference type="SUPFAM" id="SSF55073">
    <property type="entry name" value="Nucleotide cyclase"/>
    <property type="match status" value="2"/>
</dbReference>
<keyword evidence="2" id="KW-0472">Membrane</keyword>
<dbReference type="InterPro" id="IPR001054">
    <property type="entry name" value="A/G_cyclase"/>
</dbReference>
<dbReference type="GO" id="GO:0009190">
    <property type="term" value="P:cyclic nucleotide biosynthetic process"/>
    <property type="evidence" value="ECO:0007669"/>
    <property type="project" value="InterPro"/>
</dbReference>
<feature type="compositionally biased region" description="Pro residues" evidence="1">
    <location>
        <begin position="1664"/>
        <end position="1681"/>
    </location>
</feature>
<dbReference type="SUPFAM" id="SSF53850">
    <property type="entry name" value="Periplasmic binding protein-like II"/>
    <property type="match status" value="1"/>
</dbReference>
<keyword evidence="2" id="KW-1133">Transmembrane helix</keyword>
<organism evidence="4 5">
    <name type="scientific">Volvox africanus</name>
    <dbReference type="NCBI Taxonomy" id="51714"/>
    <lineage>
        <taxon>Eukaryota</taxon>
        <taxon>Viridiplantae</taxon>
        <taxon>Chlorophyta</taxon>
        <taxon>core chlorophytes</taxon>
        <taxon>Chlorophyceae</taxon>
        <taxon>CS clade</taxon>
        <taxon>Chlamydomonadales</taxon>
        <taxon>Volvocaceae</taxon>
        <taxon>Volvox</taxon>
    </lineage>
</organism>
<feature type="compositionally biased region" description="Gly residues" evidence="1">
    <location>
        <begin position="451"/>
        <end position="467"/>
    </location>
</feature>
<dbReference type="PANTHER" id="PTHR43081:SF1">
    <property type="entry name" value="ADENYLATE CYCLASE, TERMINAL-DIFFERENTIATION SPECIFIC"/>
    <property type="match status" value="1"/>
</dbReference>
<proteinExistence type="predicted"/>
<dbReference type="EMBL" id="BNCO01000005">
    <property type="protein sequence ID" value="GIL48311.1"/>
    <property type="molecule type" value="Genomic_DNA"/>
</dbReference>
<keyword evidence="2" id="KW-0812">Transmembrane</keyword>
<feature type="compositionally biased region" description="Low complexity" evidence="1">
    <location>
        <begin position="1682"/>
        <end position="1693"/>
    </location>
</feature>
<evidence type="ECO:0000313" key="4">
    <source>
        <dbReference type="EMBL" id="GIL48311.1"/>
    </source>
</evidence>
<evidence type="ECO:0000313" key="5">
    <source>
        <dbReference type="Proteomes" id="UP000747399"/>
    </source>
</evidence>
<feature type="region of interest" description="Disordered" evidence="1">
    <location>
        <begin position="889"/>
        <end position="937"/>
    </location>
</feature>
<keyword evidence="5" id="KW-1185">Reference proteome</keyword>
<feature type="compositionally biased region" description="Pro residues" evidence="1">
    <location>
        <begin position="893"/>
        <end position="918"/>
    </location>
</feature>
<dbReference type="InterPro" id="IPR029787">
    <property type="entry name" value="Nucleotide_cyclase"/>
</dbReference>
<protein>
    <recommendedName>
        <fullName evidence="3">Guanylate cyclase domain-containing protein</fullName>
    </recommendedName>
</protein>
<dbReference type="PROSITE" id="PS50125">
    <property type="entry name" value="GUANYLATE_CYCLASE_2"/>
    <property type="match status" value="1"/>
</dbReference>
<feature type="compositionally biased region" description="Low complexity" evidence="1">
    <location>
        <begin position="1542"/>
        <end position="1571"/>
    </location>
</feature>
<comment type="caution">
    <text evidence="4">The sequence shown here is derived from an EMBL/GenBank/DDBJ whole genome shotgun (WGS) entry which is preliminary data.</text>
</comment>
<dbReference type="GO" id="GO:0035556">
    <property type="term" value="P:intracellular signal transduction"/>
    <property type="evidence" value="ECO:0007669"/>
    <property type="project" value="InterPro"/>
</dbReference>
<gene>
    <name evidence="4" type="ORF">Vafri_4593</name>
</gene>
<reference evidence="4" key="1">
    <citation type="journal article" date="2021" name="Proc. Natl. Acad. Sci. U.S.A.">
        <title>Three genomes in the algal genus Volvox reveal the fate of a haploid sex-determining region after a transition to homothallism.</title>
        <authorList>
            <person name="Yamamoto K."/>
            <person name="Hamaji T."/>
            <person name="Kawai-Toyooka H."/>
            <person name="Matsuzaki R."/>
            <person name="Takahashi F."/>
            <person name="Nishimura Y."/>
            <person name="Kawachi M."/>
            <person name="Noguchi H."/>
            <person name="Minakuchi Y."/>
            <person name="Umen J.G."/>
            <person name="Toyoda A."/>
            <person name="Nozaki H."/>
        </authorList>
    </citation>
    <scope>NUCLEOTIDE SEQUENCE</scope>
    <source>
        <strain evidence="4">NIES-3780</strain>
    </source>
</reference>
<evidence type="ECO:0000256" key="1">
    <source>
        <dbReference type="SAM" id="MobiDB-lite"/>
    </source>
</evidence>
<evidence type="ECO:0000256" key="2">
    <source>
        <dbReference type="SAM" id="Phobius"/>
    </source>
</evidence>
<dbReference type="SUPFAM" id="SSF101447">
    <property type="entry name" value="Formin homology 2 domain (FH2 domain)"/>
    <property type="match status" value="1"/>
</dbReference>
<dbReference type="Gene3D" id="3.40.190.10">
    <property type="entry name" value="Periplasmic binding protein-like II"/>
    <property type="match status" value="1"/>
</dbReference>